<proteinExistence type="predicted"/>
<accession>A0ABX0U8I2</accession>
<feature type="transmembrane region" description="Helical" evidence="1">
    <location>
        <begin position="106"/>
        <end position="125"/>
    </location>
</feature>
<dbReference type="Proteomes" id="UP000745859">
    <property type="component" value="Unassembled WGS sequence"/>
</dbReference>
<sequence>MNDFFALFFEFLFDYDANQDLLDAVFNNGDYKMIGLSIILISIISPFLFYKVWDPIQKQLLKYVITLLIVGIIQFVVTNYVLNINNDILNLIGNYSSESYHMDPDLFIMTMGAISMIYVIIISFLTSRVIKKMSINNKYNPF</sequence>
<keyword evidence="1" id="KW-0472">Membrane</keyword>
<name>A0ABX0U8I2_9FLAO</name>
<dbReference type="RefSeq" id="WP_167186413.1">
    <property type="nucleotide sequence ID" value="NZ_JAASQL010000001.1"/>
</dbReference>
<evidence type="ECO:0000256" key="1">
    <source>
        <dbReference type="SAM" id="Phobius"/>
    </source>
</evidence>
<reference evidence="2 3" key="1">
    <citation type="submission" date="2020-03" db="EMBL/GenBank/DDBJ databases">
        <title>Genomic Encyclopedia of Type Strains, Phase IV (KMG-IV): sequencing the most valuable type-strain genomes for metagenomic binning, comparative biology and taxonomic classification.</title>
        <authorList>
            <person name="Goeker M."/>
        </authorList>
    </citation>
    <scope>NUCLEOTIDE SEQUENCE [LARGE SCALE GENOMIC DNA]</scope>
    <source>
        <strain evidence="2 3">DSM 101599</strain>
    </source>
</reference>
<evidence type="ECO:0000313" key="3">
    <source>
        <dbReference type="Proteomes" id="UP000745859"/>
    </source>
</evidence>
<gene>
    <name evidence="2" type="ORF">FHR24_001571</name>
</gene>
<keyword evidence="1" id="KW-0812">Transmembrane</keyword>
<comment type="caution">
    <text evidence="2">The sequence shown here is derived from an EMBL/GenBank/DDBJ whole genome shotgun (WGS) entry which is preliminary data.</text>
</comment>
<protein>
    <submittedName>
        <fullName evidence="2">Uncharacterized protein</fullName>
    </submittedName>
</protein>
<feature type="transmembrane region" description="Helical" evidence="1">
    <location>
        <begin position="33"/>
        <end position="53"/>
    </location>
</feature>
<dbReference type="EMBL" id="JAASQL010000001">
    <property type="protein sequence ID" value="NIJ45132.1"/>
    <property type="molecule type" value="Genomic_DNA"/>
</dbReference>
<keyword evidence="3" id="KW-1185">Reference proteome</keyword>
<evidence type="ECO:0000313" key="2">
    <source>
        <dbReference type="EMBL" id="NIJ45132.1"/>
    </source>
</evidence>
<feature type="transmembrane region" description="Helical" evidence="1">
    <location>
        <begin position="60"/>
        <end position="82"/>
    </location>
</feature>
<keyword evidence="1" id="KW-1133">Transmembrane helix</keyword>
<organism evidence="2 3">
    <name type="scientific">Wenyingzhuangia heitensis</name>
    <dbReference type="NCBI Taxonomy" id="1487859"/>
    <lineage>
        <taxon>Bacteria</taxon>
        <taxon>Pseudomonadati</taxon>
        <taxon>Bacteroidota</taxon>
        <taxon>Flavobacteriia</taxon>
        <taxon>Flavobacteriales</taxon>
        <taxon>Flavobacteriaceae</taxon>
        <taxon>Wenyingzhuangia</taxon>
    </lineage>
</organism>